<proteinExistence type="predicted"/>
<dbReference type="AlphaFoldDB" id="A0A3S0ILQ6"/>
<dbReference type="Proteomes" id="UP000267448">
    <property type="component" value="Unassembled WGS sequence"/>
</dbReference>
<dbReference type="Gene3D" id="3.30.420.40">
    <property type="match status" value="1"/>
</dbReference>
<keyword evidence="2" id="KW-1185">Reference proteome</keyword>
<organism evidence="1 2">
    <name type="scientific">Shewanella canadensis</name>
    <dbReference type="NCBI Taxonomy" id="271096"/>
    <lineage>
        <taxon>Bacteria</taxon>
        <taxon>Pseudomonadati</taxon>
        <taxon>Pseudomonadota</taxon>
        <taxon>Gammaproteobacteria</taxon>
        <taxon>Alteromonadales</taxon>
        <taxon>Shewanellaceae</taxon>
        <taxon>Shewanella</taxon>
    </lineage>
</organism>
<comment type="caution">
    <text evidence="1">The sequence shown here is derived from an EMBL/GenBank/DDBJ whole genome shotgun (WGS) entry which is preliminary data.</text>
</comment>
<reference evidence="1 2" key="1">
    <citation type="submission" date="2018-12" db="EMBL/GenBank/DDBJ databases">
        <authorList>
            <person name="Yu L."/>
        </authorList>
    </citation>
    <scope>NUCLEOTIDE SEQUENCE [LARGE SCALE GENOMIC DNA]</scope>
    <source>
        <strain evidence="1 2">HAW-EB2</strain>
    </source>
</reference>
<sequence length="575" mass="64364">MKNIRFEFTCSRQVPLYAHLCNQYLNHDQLNITVGYQEQVYFIEAQGELKELESLADAIAQDFLISVWLTDSRISLIDSRMGSHQLLPDAKVEQEFCQQCLPLFGDNQSPLFGDISLKCDCCHGRTRLHEKHLGLSYTDIVAIADSLLRDGEAQLPNKDTITFSLSPLSNTGRDKLLICNPNTLNAQFHLKDHQILALSSIEKPLITARPVNDHPKLDAPLYDICFAYNRAVVVLCEILRQKGIDWVYFHADNLSKPMVWIQSAWSKISSETDSNEPIVVLDSTPEPLHDEASFNGVVASWKKGLISCTQSDAEGTDGERSDAGICALHAGNLESGQFKNSAVIYFSQEQTGQIVTQDRDQKSELFFSLPTLPSTGYDIYHHLEQSPQRGVVEKFKQKYPDDYLRLLDLNLASPTDNLQSLWAIAAIILGLPTKALTKDALSDALISCAMAHRGSNSPRIDYPLTKGEAHRSLNWCKTLGSLISFRLADDRDSYKLAFGMQDSLADFLANWIEHLDLNIGVNSVILAGSEFANEVLTQRLSLRLGKNFPLKINHRLDLDGNNLAVGGLYLKKRRQ</sequence>
<accession>A0A3S0ILQ6</accession>
<dbReference type="RefSeq" id="WP_126521204.1">
    <property type="nucleotide sequence ID" value="NZ_RXNU01000008.1"/>
</dbReference>
<gene>
    <name evidence="1" type="ORF">EKG38_15845</name>
</gene>
<dbReference type="OrthoDB" id="5808866at2"/>
<name>A0A3S0ILQ6_9GAMM</name>
<evidence type="ECO:0000313" key="1">
    <source>
        <dbReference type="EMBL" id="RTR38035.1"/>
    </source>
</evidence>
<protein>
    <submittedName>
        <fullName evidence="1">NiFe hydrogenase</fullName>
    </submittedName>
</protein>
<dbReference type="EMBL" id="RXNU01000008">
    <property type="protein sequence ID" value="RTR38035.1"/>
    <property type="molecule type" value="Genomic_DNA"/>
</dbReference>
<evidence type="ECO:0000313" key="2">
    <source>
        <dbReference type="Proteomes" id="UP000267448"/>
    </source>
</evidence>